<dbReference type="Pfam" id="PF05018">
    <property type="entry name" value="CFA20_dom"/>
    <property type="match status" value="1"/>
</dbReference>
<sequence>MPLEHSEDYELSVPYGYIRGKIWNNPSKQLDQDTVRILALHGWQDNCGSFDMLIPNMSDHYYVVAIDFPGHGLSSHLPAGCPYNDVIFVVEIERIIRSLGWKDHPFTIMGHSMGAAIALFYSCLYPNVVQRVIALDMIKPLTFPADKLAAKTREGIEQFLLLDSKNANHGTTVNGNKSIPLYSTEEAIGKLISAHSVFGHITPEGARCLLKRGAKQSVDDPTKVFFTRDNRLKAMLFQRMDSEALLHYFTQLKCELLIVKAEKGVKLDSDDVSKRYIELYSKQCSRFEYITVPGGHHVHLCQSEQVLPSVVKFIDNIWEKKVKNGSIKRITDNEIQSFVIEITGANVSTTYVTCPPQPRASLGIKLPYLVLIVKNQKKYFSFEVEILDDKGVRRRFRASNFQSVTRVKHFICTMPLRLDEGWNQIGFNLSDFTKRAYGSNYVETVRVTVNANCRLRRIYFADRMYSEDELPAEFKLYLPVTNSSNNSTISTTIA</sequence>
<evidence type="ECO:0000259" key="2">
    <source>
        <dbReference type="Pfam" id="PF05018"/>
    </source>
</evidence>
<dbReference type="InterPro" id="IPR007714">
    <property type="entry name" value="CFA20_dom"/>
</dbReference>
<evidence type="ECO:0000313" key="3">
    <source>
        <dbReference type="EMBL" id="KAJ6218813.1"/>
    </source>
</evidence>
<dbReference type="PRINTS" id="PR00111">
    <property type="entry name" value="ABHYDROLASE"/>
</dbReference>
<dbReference type="InterPro" id="IPR000073">
    <property type="entry name" value="AB_hydrolase_1"/>
</dbReference>
<proteinExistence type="predicted"/>
<keyword evidence="4" id="KW-1185">Reference proteome</keyword>
<feature type="domain" description="CFA20" evidence="2">
    <location>
        <begin position="307"/>
        <end position="477"/>
    </location>
</feature>
<dbReference type="Gene3D" id="3.40.50.1820">
    <property type="entry name" value="alpha/beta hydrolase"/>
    <property type="match status" value="1"/>
</dbReference>
<accession>A0A9Q0RK64</accession>
<organism evidence="3 4">
    <name type="scientific">Blomia tropicalis</name>
    <name type="common">Mite</name>
    <dbReference type="NCBI Taxonomy" id="40697"/>
    <lineage>
        <taxon>Eukaryota</taxon>
        <taxon>Metazoa</taxon>
        <taxon>Ecdysozoa</taxon>
        <taxon>Arthropoda</taxon>
        <taxon>Chelicerata</taxon>
        <taxon>Arachnida</taxon>
        <taxon>Acari</taxon>
        <taxon>Acariformes</taxon>
        <taxon>Sarcoptiformes</taxon>
        <taxon>Astigmata</taxon>
        <taxon>Glycyphagoidea</taxon>
        <taxon>Echimyopodidae</taxon>
        <taxon>Blomia</taxon>
    </lineage>
</organism>
<name>A0A9Q0RK64_BLOTA</name>
<dbReference type="InterPro" id="IPR040441">
    <property type="entry name" value="CFA20/CFAP20DC"/>
</dbReference>
<dbReference type="PANTHER" id="PTHR12458">
    <property type="entry name" value="ORF PROTEIN"/>
    <property type="match status" value="1"/>
</dbReference>
<dbReference type="InterPro" id="IPR029058">
    <property type="entry name" value="AB_hydrolase_fold"/>
</dbReference>
<dbReference type="Pfam" id="PF00561">
    <property type="entry name" value="Abhydrolase_1"/>
    <property type="match status" value="1"/>
</dbReference>
<dbReference type="EMBL" id="JAPWDV010000002">
    <property type="protein sequence ID" value="KAJ6218813.1"/>
    <property type="molecule type" value="Genomic_DNA"/>
</dbReference>
<dbReference type="SUPFAM" id="SSF53474">
    <property type="entry name" value="alpha/beta-Hydrolases"/>
    <property type="match status" value="1"/>
</dbReference>
<reference evidence="3" key="1">
    <citation type="submission" date="2022-12" db="EMBL/GenBank/DDBJ databases">
        <title>Genome assemblies of Blomia tropicalis.</title>
        <authorList>
            <person name="Cui Y."/>
        </authorList>
    </citation>
    <scope>NUCLEOTIDE SEQUENCE</scope>
    <source>
        <tissue evidence="3">Adult mites</tissue>
    </source>
</reference>
<gene>
    <name evidence="3" type="ORF">RDWZM_004625</name>
</gene>
<evidence type="ECO:0000259" key="1">
    <source>
        <dbReference type="Pfam" id="PF00561"/>
    </source>
</evidence>
<dbReference type="AlphaFoldDB" id="A0A9Q0RK64"/>
<dbReference type="Proteomes" id="UP001142055">
    <property type="component" value="Chromosome 2"/>
</dbReference>
<protein>
    <submittedName>
        <fullName evidence="3">Uncharacterized protein</fullName>
    </submittedName>
</protein>
<feature type="domain" description="AB hydrolase-1" evidence="1">
    <location>
        <begin position="37"/>
        <end position="177"/>
    </location>
</feature>
<evidence type="ECO:0000313" key="4">
    <source>
        <dbReference type="Proteomes" id="UP001142055"/>
    </source>
</evidence>
<comment type="caution">
    <text evidence="3">The sequence shown here is derived from an EMBL/GenBank/DDBJ whole genome shotgun (WGS) entry which is preliminary data.</text>
</comment>